<dbReference type="CDD" id="cd02968">
    <property type="entry name" value="SCO"/>
    <property type="match status" value="1"/>
</dbReference>
<dbReference type="Pfam" id="PF02630">
    <property type="entry name" value="SCO1-SenC"/>
    <property type="match status" value="1"/>
</dbReference>
<feature type="chain" id="PRO_5015521393" evidence="6">
    <location>
        <begin position="21"/>
        <end position="285"/>
    </location>
</feature>
<dbReference type="PROSITE" id="PS51352">
    <property type="entry name" value="THIOREDOXIN_2"/>
    <property type="match status" value="1"/>
</dbReference>
<accession>A0A2S0MZ35</accession>
<keyword evidence="2 3" id="KW-0186">Copper</keyword>
<dbReference type="PANTHER" id="PTHR12151">
    <property type="entry name" value="ELECTRON TRANSPORT PROTIN SCO1/SENC FAMILY MEMBER"/>
    <property type="match status" value="1"/>
</dbReference>
<evidence type="ECO:0000256" key="3">
    <source>
        <dbReference type="PIRSR" id="PIRSR603782-1"/>
    </source>
</evidence>
<evidence type="ECO:0000256" key="5">
    <source>
        <dbReference type="SAM" id="Phobius"/>
    </source>
</evidence>
<evidence type="ECO:0000256" key="2">
    <source>
        <dbReference type="ARBA" id="ARBA00023008"/>
    </source>
</evidence>
<dbReference type="SUPFAM" id="SSF52833">
    <property type="entry name" value="Thioredoxin-like"/>
    <property type="match status" value="1"/>
</dbReference>
<evidence type="ECO:0000313" key="8">
    <source>
        <dbReference type="EMBL" id="AVO40953.1"/>
    </source>
</evidence>
<dbReference type="PANTHER" id="PTHR12151:SF25">
    <property type="entry name" value="LINALOOL DEHYDRATASE_ISOMERASE DOMAIN-CONTAINING PROTEIN"/>
    <property type="match status" value="1"/>
</dbReference>
<keyword evidence="4" id="KW-1015">Disulfide bond</keyword>
<dbReference type="GO" id="GO:0046872">
    <property type="term" value="F:metal ion binding"/>
    <property type="evidence" value="ECO:0007669"/>
    <property type="project" value="UniProtKB-KW"/>
</dbReference>
<evidence type="ECO:0000259" key="7">
    <source>
        <dbReference type="PROSITE" id="PS51352"/>
    </source>
</evidence>
<feature type="domain" description="Thioredoxin" evidence="7">
    <location>
        <begin position="48"/>
        <end position="210"/>
    </location>
</feature>
<dbReference type="RefSeq" id="WP_106445939.1">
    <property type="nucleotide sequence ID" value="NZ_CP027669.1"/>
</dbReference>
<evidence type="ECO:0000313" key="9">
    <source>
        <dbReference type="Proteomes" id="UP000239326"/>
    </source>
</evidence>
<sequence length="285" mass="31380">MFCFRPFAALLLACSIGAGALPAAASDASEAQSRPGLDKTLALRASQDAVGRELGEHLFRDRSGRTVALSTYRGKPLLVSFIYTGCFQICPGTTRALQIAVEALQKSVGPGQFNVVSIGFNQPEDSPGALKAFAAQFHINSDNWEFLSPRGADVPALTRDFGFLYEPTPAGFDHVLQLSLVDSQGRIVRQIYGEQLNAADLGEPLRLLLAGSPVTHERVLEGLFERVRLVCTVYDPKTGSYRVDYTLPIQIAGGVTFFVVMMVFFFREWRATRPRARQRQHLRGR</sequence>
<gene>
    <name evidence="8" type="ORF">C6571_06315</name>
</gene>
<feature type="signal peptide" evidence="6">
    <location>
        <begin position="1"/>
        <end position="20"/>
    </location>
</feature>
<dbReference type="Proteomes" id="UP000239326">
    <property type="component" value="Chromosome"/>
</dbReference>
<dbReference type="AlphaFoldDB" id="A0A2S0MZ35"/>
<evidence type="ECO:0000256" key="1">
    <source>
        <dbReference type="ARBA" id="ARBA00010996"/>
    </source>
</evidence>
<evidence type="ECO:0000256" key="6">
    <source>
        <dbReference type="SAM" id="SignalP"/>
    </source>
</evidence>
<comment type="similarity">
    <text evidence="1">Belongs to the SCO1/2 family.</text>
</comment>
<dbReference type="EMBL" id="CP027669">
    <property type="protein sequence ID" value="AVO40953.1"/>
    <property type="molecule type" value="Genomic_DNA"/>
</dbReference>
<evidence type="ECO:0000256" key="4">
    <source>
        <dbReference type="PIRSR" id="PIRSR603782-2"/>
    </source>
</evidence>
<feature type="binding site" evidence="3">
    <location>
        <position position="90"/>
    </location>
    <ligand>
        <name>Cu cation</name>
        <dbReference type="ChEBI" id="CHEBI:23378"/>
    </ligand>
</feature>
<proteinExistence type="inferred from homology"/>
<dbReference type="InterPro" id="IPR013766">
    <property type="entry name" value="Thioredoxin_domain"/>
</dbReference>
<keyword evidence="5" id="KW-1133">Transmembrane helix</keyword>
<protein>
    <submittedName>
        <fullName evidence="8">SCO family protein</fullName>
    </submittedName>
</protein>
<dbReference type="KEGG" id="simp:C6571_06315"/>
<name>A0A2S0MZ35_9BURK</name>
<keyword evidence="5" id="KW-0472">Membrane</keyword>
<feature type="disulfide bond" description="Redox-active" evidence="4">
    <location>
        <begin position="86"/>
        <end position="90"/>
    </location>
</feature>
<feature type="transmembrane region" description="Helical" evidence="5">
    <location>
        <begin position="247"/>
        <end position="266"/>
    </location>
</feature>
<keyword evidence="6" id="KW-0732">Signal</keyword>
<organism evidence="8 9">
    <name type="scientific">Simplicispira suum</name>
    <dbReference type="NCBI Taxonomy" id="2109915"/>
    <lineage>
        <taxon>Bacteria</taxon>
        <taxon>Pseudomonadati</taxon>
        <taxon>Pseudomonadota</taxon>
        <taxon>Betaproteobacteria</taxon>
        <taxon>Burkholderiales</taxon>
        <taxon>Comamonadaceae</taxon>
        <taxon>Simplicispira</taxon>
    </lineage>
</organism>
<feature type="binding site" evidence="3">
    <location>
        <position position="174"/>
    </location>
    <ligand>
        <name>Cu cation</name>
        <dbReference type="ChEBI" id="CHEBI:23378"/>
    </ligand>
</feature>
<feature type="binding site" evidence="3">
    <location>
        <position position="86"/>
    </location>
    <ligand>
        <name>Cu cation</name>
        <dbReference type="ChEBI" id="CHEBI:23378"/>
    </ligand>
</feature>
<keyword evidence="5" id="KW-0812">Transmembrane</keyword>
<dbReference type="InterPro" id="IPR003782">
    <property type="entry name" value="SCO1/SenC"/>
</dbReference>
<keyword evidence="9" id="KW-1185">Reference proteome</keyword>
<reference evidence="8 9" key="1">
    <citation type="submission" date="2018-03" db="EMBL/GenBank/DDBJ databases">
        <title>Genome sequencing of Simplicispira sp.</title>
        <authorList>
            <person name="Kim S.-J."/>
            <person name="Heo J."/>
            <person name="Kwon S.-W."/>
        </authorList>
    </citation>
    <scope>NUCLEOTIDE SEQUENCE [LARGE SCALE GENOMIC DNA]</scope>
    <source>
        <strain evidence="8 9">SC1-8</strain>
    </source>
</reference>
<dbReference type="OrthoDB" id="8550465at2"/>
<dbReference type="Gene3D" id="3.40.30.10">
    <property type="entry name" value="Glutaredoxin"/>
    <property type="match status" value="1"/>
</dbReference>
<keyword evidence="3" id="KW-0479">Metal-binding</keyword>
<dbReference type="InterPro" id="IPR036249">
    <property type="entry name" value="Thioredoxin-like_sf"/>
</dbReference>